<dbReference type="AlphaFoldDB" id="A0A511DFV3"/>
<dbReference type="Gene3D" id="3.90.1300.10">
    <property type="entry name" value="Amidase signature (AS) domain"/>
    <property type="match status" value="1"/>
</dbReference>
<evidence type="ECO:0000259" key="1">
    <source>
        <dbReference type="Pfam" id="PF01425"/>
    </source>
</evidence>
<feature type="domain" description="Amidase" evidence="1">
    <location>
        <begin position="27"/>
        <end position="457"/>
    </location>
</feature>
<comment type="caution">
    <text evidence="2">The sequence shown here is derived from an EMBL/GenBank/DDBJ whole genome shotgun (WGS) entry which is preliminary data.</text>
</comment>
<protein>
    <submittedName>
        <fullName evidence="2">Amidase</fullName>
    </submittedName>
</protein>
<dbReference type="NCBIfam" id="NF005686">
    <property type="entry name" value="PRK07486.1"/>
    <property type="match status" value="1"/>
</dbReference>
<dbReference type="RefSeq" id="WP_147107195.1">
    <property type="nucleotide sequence ID" value="NZ_BJVJ01000022.1"/>
</dbReference>
<sequence length="490" mass="51546">MTADELCFLPAREMADLVRTGQVSAVELVRAHLDRTDAVNPVVNAIVTLVPEQALADAARADQDRAAGRLRGPLHGIPVAHKDTHRTAGLRTTYGSRIFADHVPDDDELVVERIRAAGAITIGKTNVPEFAAGSHTFNEVFGLTRNPYALDRSAGGSSGGAAAALACGMHPLADGNDMGGSLRNPASFCNVVGLRPSSGRVPQYPSVLPWSSLTVPGPMARSVDDVALLLSVIAGPDPRCPISLADDPRTLDGPLEVDLHGVRVAWAPDLGGAVALDPAVADVLARQVGVLEGLGCTVVEEHPDLAGADEVFRTLRAWQFQLAYGDLLDAHRDLVKPSLVANIEAGRALRAEDVARAERTRGELWERMRSFFAGYDVLVAAVSPVPPFDARLEYPRLPAAGDGGPAGGAGYLDWMRLAYWISATGCPALSVPAGFTDDGLPVGMQIVGPPGADRRVLEIGHMFETSTGHGRRRPPVVDATAAAVAGGESR</sequence>
<dbReference type="InterPro" id="IPR000120">
    <property type="entry name" value="Amidase"/>
</dbReference>
<name>A0A511DFV3_9PSEU</name>
<reference evidence="2 3" key="1">
    <citation type="submission" date="2019-07" db="EMBL/GenBank/DDBJ databases">
        <title>Whole genome shotgun sequence of Pseudonocardia sulfidoxydans NBRC 16205.</title>
        <authorList>
            <person name="Hosoyama A."/>
            <person name="Uohara A."/>
            <person name="Ohji S."/>
            <person name="Ichikawa N."/>
        </authorList>
    </citation>
    <scope>NUCLEOTIDE SEQUENCE [LARGE SCALE GENOMIC DNA]</scope>
    <source>
        <strain evidence="2 3">NBRC 16205</strain>
    </source>
</reference>
<dbReference type="PANTHER" id="PTHR11895">
    <property type="entry name" value="TRANSAMIDASE"/>
    <property type="match status" value="1"/>
</dbReference>
<dbReference type="InterPro" id="IPR023631">
    <property type="entry name" value="Amidase_dom"/>
</dbReference>
<dbReference type="SUPFAM" id="SSF75304">
    <property type="entry name" value="Amidase signature (AS) enzymes"/>
    <property type="match status" value="1"/>
</dbReference>
<evidence type="ECO:0000313" key="2">
    <source>
        <dbReference type="EMBL" id="GEL23666.1"/>
    </source>
</evidence>
<dbReference type="PANTHER" id="PTHR11895:SF76">
    <property type="entry name" value="INDOLEACETAMIDE HYDROLASE"/>
    <property type="match status" value="1"/>
</dbReference>
<gene>
    <name evidence="2" type="ORF">PSU4_26200</name>
</gene>
<dbReference type="InterPro" id="IPR036928">
    <property type="entry name" value="AS_sf"/>
</dbReference>
<keyword evidence="3" id="KW-1185">Reference proteome</keyword>
<organism evidence="2 3">
    <name type="scientific">Pseudonocardia sulfidoxydans NBRC 16205</name>
    <dbReference type="NCBI Taxonomy" id="1223511"/>
    <lineage>
        <taxon>Bacteria</taxon>
        <taxon>Bacillati</taxon>
        <taxon>Actinomycetota</taxon>
        <taxon>Actinomycetes</taxon>
        <taxon>Pseudonocardiales</taxon>
        <taxon>Pseudonocardiaceae</taxon>
        <taxon>Pseudonocardia</taxon>
    </lineage>
</organism>
<dbReference type="PROSITE" id="PS00571">
    <property type="entry name" value="AMIDASES"/>
    <property type="match status" value="1"/>
</dbReference>
<evidence type="ECO:0000313" key="3">
    <source>
        <dbReference type="Proteomes" id="UP000321685"/>
    </source>
</evidence>
<dbReference type="EMBL" id="BJVJ01000022">
    <property type="protein sequence ID" value="GEL23666.1"/>
    <property type="molecule type" value="Genomic_DNA"/>
</dbReference>
<dbReference type="OrthoDB" id="182039at2"/>
<dbReference type="InterPro" id="IPR020556">
    <property type="entry name" value="Amidase_CS"/>
</dbReference>
<dbReference type="Proteomes" id="UP000321685">
    <property type="component" value="Unassembled WGS sequence"/>
</dbReference>
<proteinExistence type="predicted"/>
<accession>A0A511DFV3</accession>
<dbReference type="Pfam" id="PF01425">
    <property type="entry name" value="Amidase"/>
    <property type="match status" value="1"/>
</dbReference>
<dbReference type="GO" id="GO:0003824">
    <property type="term" value="F:catalytic activity"/>
    <property type="evidence" value="ECO:0007669"/>
    <property type="project" value="InterPro"/>
</dbReference>